<sequence length="198" mass="20306">MVRTTVLAVAIAAIGLAGFLAWGRQLPLGNAAGDPPVGERGRHPSDRLAIAELPGATENYSAVDSLAGVAGMNILTGDELATYRQAGAGRVKVAVSNYADGKATVLLVRAASDGAARDAAERLAELQLGYGFRRTEAAAGVAAATLPPRPDARPGGRAHYVRDDIVVRVEFRGDDAGTAYAEFGTLLAGQLEALPADG</sequence>
<evidence type="ECO:0000313" key="1">
    <source>
        <dbReference type="EMBL" id="MFD2803036.1"/>
    </source>
</evidence>
<name>A0ABW5WKR2_9PSEU</name>
<protein>
    <recommendedName>
        <fullName evidence="3">LytR cell envelope-related transcriptional attenuator</fullName>
    </recommendedName>
</protein>
<organism evidence="1 2">
    <name type="scientific">Prauserella oleivorans</name>
    <dbReference type="NCBI Taxonomy" id="1478153"/>
    <lineage>
        <taxon>Bacteria</taxon>
        <taxon>Bacillati</taxon>
        <taxon>Actinomycetota</taxon>
        <taxon>Actinomycetes</taxon>
        <taxon>Pseudonocardiales</taxon>
        <taxon>Pseudonocardiaceae</taxon>
        <taxon>Prauserella</taxon>
    </lineage>
</organism>
<comment type="caution">
    <text evidence="1">The sequence shown here is derived from an EMBL/GenBank/DDBJ whole genome shotgun (WGS) entry which is preliminary data.</text>
</comment>
<gene>
    <name evidence="1" type="ORF">ACFS2C_26945</name>
</gene>
<proteinExistence type="predicted"/>
<dbReference type="EMBL" id="JBHUOF010000049">
    <property type="protein sequence ID" value="MFD2803036.1"/>
    <property type="molecule type" value="Genomic_DNA"/>
</dbReference>
<evidence type="ECO:0008006" key="3">
    <source>
        <dbReference type="Google" id="ProtNLM"/>
    </source>
</evidence>
<accession>A0ABW5WKR2</accession>
<dbReference type="RefSeq" id="WP_377395171.1">
    <property type="nucleotide sequence ID" value="NZ_JBHSAN010000054.1"/>
</dbReference>
<reference evidence="2" key="1">
    <citation type="journal article" date="2019" name="Int. J. Syst. Evol. Microbiol.">
        <title>The Global Catalogue of Microorganisms (GCM) 10K type strain sequencing project: providing services to taxonomists for standard genome sequencing and annotation.</title>
        <authorList>
            <consortium name="The Broad Institute Genomics Platform"/>
            <consortium name="The Broad Institute Genome Sequencing Center for Infectious Disease"/>
            <person name="Wu L."/>
            <person name="Ma J."/>
        </authorList>
    </citation>
    <scope>NUCLEOTIDE SEQUENCE [LARGE SCALE GENOMIC DNA]</scope>
    <source>
        <strain evidence="2">IBRC-M 10906</strain>
    </source>
</reference>
<dbReference type="Proteomes" id="UP001597478">
    <property type="component" value="Unassembled WGS sequence"/>
</dbReference>
<keyword evidence="2" id="KW-1185">Reference proteome</keyword>
<evidence type="ECO:0000313" key="2">
    <source>
        <dbReference type="Proteomes" id="UP001597478"/>
    </source>
</evidence>